<evidence type="ECO:0000313" key="2">
    <source>
        <dbReference type="EMBL" id="KAF5756670.1"/>
    </source>
</evidence>
<gene>
    <name evidence="2" type="ORF">HanXRQr2_Chr17g0817551</name>
</gene>
<evidence type="ECO:0000256" key="1">
    <source>
        <dbReference type="SAM" id="MobiDB-lite"/>
    </source>
</evidence>
<accession>A0A9K3GV75</accession>
<comment type="caution">
    <text evidence="2">The sequence shown here is derived from an EMBL/GenBank/DDBJ whole genome shotgun (WGS) entry which is preliminary data.</text>
</comment>
<dbReference type="AlphaFoldDB" id="A0A9K3GV75"/>
<reference evidence="2" key="2">
    <citation type="submission" date="2020-06" db="EMBL/GenBank/DDBJ databases">
        <title>Helianthus annuus Genome sequencing and assembly Release 2.</title>
        <authorList>
            <person name="Gouzy J."/>
            <person name="Langlade N."/>
            <person name="Munos S."/>
        </authorList>
    </citation>
    <scope>NUCLEOTIDE SEQUENCE</scope>
    <source>
        <tissue evidence="2">Leaves</tissue>
    </source>
</reference>
<name>A0A9K3GV75_HELAN</name>
<keyword evidence="3" id="KW-1185">Reference proteome</keyword>
<dbReference type="Gramene" id="mRNA:HanXRQr2_Chr17g0817551">
    <property type="protein sequence ID" value="CDS:HanXRQr2_Chr17g0817551.1"/>
    <property type="gene ID" value="HanXRQr2_Chr17g0817551"/>
</dbReference>
<feature type="region of interest" description="Disordered" evidence="1">
    <location>
        <begin position="33"/>
        <end position="59"/>
    </location>
</feature>
<organism evidence="2 3">
    <name type="scientific">Helianthus annuus</name>
    <name type="common">Common sunflower</name>
    <dbReference type="NCBI Taxonomy" id="4232"/>
    <lineage>
        <taxon>Eukaryota</taxon>
        <taxon>Viridiplantae</taxon>
        <taxon>Streptophyta</taxon>
        <taxon>Embryophyta</taxon>
        <taxon>Tracheophyta</taxon>
        <taxon>Spermatophyta</taxon>
        <taxon>Magnoliopsida</taxon>
        <taxon>eudicotyledons</taxon>
        <taxon>Gunneridae</taxon>
        <taxon>Pentapetalae</taxon>
        <taxon>asterids</taxon>
        <taxon>campanulids</taxon>
        <taxon>Asterales</taxon>
        <taxon>Asteraceae</taxon>
        <taxon>Asteroideae</taxon>
        <taxon>Heliantheae alliance</taxon>
        <taxon>Heliantheae</taxon>
        <taxon>Helianthus</taxon>
    </lineage>
</organism>
<dbReference type="EMBL" id="MNCJ02000332">
    <property type="protein sequence ID" value="KAF5756670.1"/>
    <property type="molecule type" value="Genomic_DNA"/>
</dbReference>
<proteinExistence type="predicted"/>
<reference evidence="2" key="1">
    <citation type="journal article" date="2017" name="Nature">
        <title>The sunflower genome provides insights into oil metabolism, flowering and Asterid evolution.</title>
        <authorList>
            <person name="Badouin H."/>
            <person name="Gouzy J."/>
            <person name="Grassa C.J."/>
            <person name="Murat F."/>
            <person name="Staton S.E."/>
            <person name="Cottret L."/>
            <person name="Lelandais-Briere C."/>
            <person name="Owens G.L."/>
            <person name="Carrere S."/>
            <person name="Mayjonade B."/>
            <person name="Legrand L."/>
            <person name="Gill N."/>
            <person name="Kane N.C."/>
            <person name="Bowers J.E."/>
            <person name="Hubner S."/>
            <person name="Bellec A."/>
            <person name="Berard A."/>
            <person name="Berges H."/>
            <person name="Blanchet N."/>
            <person name="Boniface M.C."/>
            <person name="Brunel D."/>
            <person name="Catrice O."/>
            <person name="Chaidir N."/>
            <person name="Claudel C."/>
            <person name="Donnadieu C."/>
            <person name="Faraut T."/>
            <person name="Fievet G."/>
            <person name="Helmstetter N."/>
            <person name="King M."/>
            <person name="Knapp S.J."/>
            <person name="Lai Z."/>
            <person name="Le Paslier M.C."/>
            <person name="Lippi Y."/>
            <person name="Lorenzon L."/>
            <person name="Mandel J.R."/>
            <person name="Marage G."/>
            <person name="Marchand G."/>
            <person name="Marquand E."/>
            <person name="Bret-Mestries E."/>
            <person name="Morien E."/>
            <person name="Nambeesan S."/>
            <person name="Nguyen T."/>
            <person name="Pegot-Espagnet P."/>
            <person name="Pouilly N."/>
            <person name="Raftis F."/>
            <person name="Sallet E."/>
            <person name="Schiex T."/>
            <person name="Thomas J."/>
            <person name="Vandecasteele C."/>
            <person name="Vares D."/>
            <person name="Vear F."/>
            <person name="Vautrin S."/>
            <person name="Crespi M."/>
            <person name="Mangin B."/>
            <person name="Burke J.M."/>
            <person name="Salse J."/>
            <person name="Munos S."/>
            <person name="Vincourt P."/>
            <person name="Rieseberg L.H."/>
            <person name="Langlade N.B."/>
        </authorList>
    </citation>
    <scope>NUCLEOTIDE SEQUENCE</scope>
    <source>
        <tissue evidence="2">Leaves</tissue>
    </source>
</reference>
<protein>
    <submittedName>
        <fullName evidence="2">Uncharacterized protein</fullName>
    </submittedName>
</protein>
<dbReference type="Proteomes" id="UP000215914">
    <property type="component" value="Unassembled WGS sequence"/>
</dbReference>
<evidence type="ECO:0000313" key="3">
    <source>
        <dbReference type="Proteomes" id="UP000215914"/>
    </source>
</evidence>
<sequence>MARIIKSVKTNKISIQKRLQDLLPHRHCSIDFRRRERAMQKKPHPQPIKMSSQERRKHH</sequence>